<evidence type="ECO:0000313" key="3">
    <source>
        <dbReference type="Proteomes" id="UP000186917"/>
    </source>
</evidence>
<evidence type="ECO:0000256" key="1">
    <source>
        <dbReference type="SAM" id="SignalP"/>
    </source>
</evidence>
<dbReference type="Proteomes" id="UP000186917">
    <property type="component" value="Unassembled WGS sequence"/>
</dbReference>
<dbReference type="RefSeq" id="WP_076377688.1">
    <property type="nucleotide sequence ID" value="NZ_AP017422.1"/>
</dbReference>
<proteinExistence type="predicted"/>
<sequence>MRYSFLWLAVFAATVIACNPNPGAKSPADSTINAAAAVTPYSIVQVVAKFTPMRFDTLRIDSPDTDSASRFWGRHLDSLDMSFLPEDVRWFEGIGAIGQFNLDSSHIGLLVRAHGEYTYKVVLLNYDKKLQQIISSVILAQNFGDAGYSSNLNSWLFTGGGYVKQALTNLEEYTDNSVENENDTTTTTSYQYALLKLEKELTDTAAMTQEELYKKFEHLLKHK</sequence>
<dbReference type="OrthoDB" id="675302at2"/>
<dbReference type="KEGG" id="fln:FLA_3256"/>
<gene>
    <name evidence="2" type="ORF">SAMN05421788_102145</name>
</gene>
<dbReference type="PROSITE" id="PS51257">
    <property type="entry name" value="PROKAR_LIPOPROTEIN"/>
    <property type="match status" value="1"/>
</dbReference>
<feature type="signal peptide" evidence="1">
    <location>
        <begin position="1"/>
        <end position="24"/>
    </location>
</feature>
<keyword evidence="3" id="KW-1185">Reference proteome</keyword>
<feature type="chain" id="PRO_5030022987" description="DUF4468 domain-containing protein" evidence="1">
    <location>
        <begin position="25"/>
        <end position="223"/>
    </location>
</feature>
<evidence type="ECO:0000313" key="2">
    <source>
        <dbReference type="EMBL" id="SIS92841.1"/>
    </source>
</evidence>
<name>A0A173MHY5_9BACT</name>
<reference evidence="3" key="1">
    <citation type="submission" date="2017-01" db="EMBL/GenBank/DDBJ databases">
        <authorList>
            <person name="Varghese N."/>
            <person name="Submissions S."/>
        </authorList>
    </citation>
    <scope>NUCLEOTIDE SEQUENCE [LARGE SCALE GENOMIC DNA]</scope>
    <source>
        <strain evidence="3">DSM 21054</strain>
    </source>
</reference>
<accession>A0A173MHY5</accession>
<protein>
    <recommendedName>
        <fullName evidence="4">DUF4468 domain-containing protein</fullName>
    </recommendedName>
</protein>
<dbReference type="STRING" id="477680.SAMN05421788_102145"/>
<dbReference type="AlphaFoldDB" id="A0A173MHY5"/>
<dbReference type="EMBL" id="FTOR01000002">
    <property type="protein sequence ID" value="SIS92841.1"/>
    <property type="molecule type" value="Genomic_DNA"/>
</dbReference>
<evidence type="ECO:0008006" key="4">
    <source>
        <dbReference type="Google" id="ProtNLM"/>
    </source>
</evidence>
<organism evidence="2 3">
    <name type="scientific">Filimonas lacunae</name>
    <dbReference type="NCBI Taxonomy" id="477680"/>
    <lineage>
        <taxon>Bacteria</taxon>
        <taxon>Pseudomonadati</taxon>
        <taxon>Bacteroidota</taxon>
        <taxon>Chitinophagia</taxon>
        <taxon>Chitinophagales</taxon>
        <taxon>Chitinophagaceae</taxon>
        <taxon>Filimonas</taxon>
    </lineage>
</organism>
<keyword evidence="1" id="KW-0732">Signal</keyword>